<evidence type="ECO:0000256" key="1">
    <source>
        <dbReference type="SAM" id="Coils"/>
    </source>
</evidence>
<evidence type="ECO:0000256" key="2">
    <source>
        <dbReference type="SAM" id="MobiDB-lite"/>
    </source>
</evidence>
<dbReference type="InterPro" id="IPR013103">
    <property type="entry name" value="RVT_2"/>
</dbReference>
<evidence type="ECO:0000259" key="3">
    <source>
        <dbReference type="Pfam" id="PF07727"/>
    </source>
</evidence>
<feature type="domain" description="Reverse transcriptase Ty1/copia-type" evidence="3">
    <location>
        <begin position="201"/>
        <end position="267"/>
    </location>
</feature>
<protein>
    <submittedName>
        <fullName evidence="4">Ribonuclease H-like domain-containing protein</fullName>
    </submittedName>
</protein>
<reference evidence="4" key="2">
    <citation type="submission" date="2022-01" db="EMBL/GenBank/DDBJ databases">
        <authorList>
            <person name="Yamashiro T."/>
            <person name="Shiraishi A."/>
            <person name="Satake H."/>
            <person name="Nakayama K."/>
        </authorList>
    </citation>
    <scope>NUCLEOTIDE SEQUENCE</scope>
</reference>
<reference evidence="4" key="1">
    <citation type="journal article" date="2022" name="Int. J. Mol. Sci.">
        <title>Draft Genome of Tanacetum Coccineum: Genomic Comparison of Closely Related Tanacetum-Family Plants.</title>
        <authorList>
            <person name="Yamashiro T."/>
            <person name="Shiraishi A."/>
            <person name="Nakayama K."/>
            <person name="Satake H."/>
        </authorList>
    </citation>
    <scope>NUCLEOTIDE SEQUENCE</scope>
</reference>
<organism evidence="4 5">
    <name type="scientific">Tanacetum coccineum</name>
    <dbReference type="NCBI Taxonomy" id="301880"/>
    <lineage>
        <taxon>Eukaryota</taxon>
        <taxon>Viridiplantae</taxon>
        <taxon>Streptophyta</taxon>
        <taxon>Embryophyta</taxon>
        <taxon>Tracheophyta</taxon>
        <taxon>Spermatophyta</taxon>
        <taxon>Magnoliopsida</taxon>
        <taxon>eudicotyledons</taxon>
        <taxon>Gunneridae</taxon>
        <taxon>Pentapetalae</taxon>
        <taxon>asterids</taxon>
        <taxon>campanulids</taxon>
        <taxon>Asterales</taxon>
        <taxon>Asteraceae</taxon>
        <taxon>Asteroideae</taxon>
        <taxon>Anthemideae</taxon>
        <taxon>Anthemidinae</taxon>
        <taxon>Tanacetum</taxon>
    </lineage>
</organism>
<evidence type="ECO:0000313" key="5">
    <source>
        <dbReference type="Proteomes" id="UP001151760"/>
    </source>
</evidence>
<sequence length="861" mass="99220">MDESGASDKDGEDDQATRSEFERLLQQENKTVHTNSINSINIVSTPVSTVGPSCTDDDLSSPVIAVEASNAFEEHLFEQFYPFKNAFTLPPVSNVTLMNDTGIFGNTYDDEDVGAEADINNLETTMNVSPIPTTRIDKDHPKDQIIRDLNSAIQTRRMTKIFDEHAMVFRNKKDERGIVVRNKARLVAQGYTQEEGIDYDEMDVKSAFLYDTIEEEVYVCQPPSFEDPYFPNKVYKVEKDLYGLHQAPRAWYKTLSTYLIKNGLEEKSLCDEFEGLMHKRFQMSSMGELTLFLGLQAQQKEDGIFISQDKYMAEILKKFDLAIVKTASTPMDPNKALVKDEEADNVEVFVYYEINDWNYWNNPVFHSKTKHIEIRRHFIRDSYEKKLIQVIKIHTDYNVADLLTKAFDVSSKTGSCKINAARQSQHLGNLKEVETWIPQSSGPPEKVDDEAVHKELGDRMERAATTASSLEVVVLGAKIPYWGGVDAQTSFVNSFNKQHFEDGECENNSNIEVQLKTITEASLRRHLKLEDADGISSLPNTKFFLQLALMGYASDSNKLTFQKDVLCTQLSTKVASLEQDLKQTKKVYGNAYTKLIIRVKKLEHKVKSRQPRRRAIVVIYDNEEDLEIKELQGIQDDAEIQVRTSADHEITFRTRRATELVERSGIKLQEQINEEERQRIDRDAEIAKQLQEESDKARQEQEVVAEADQPLIMIVIDPNSVLRYHALQNRSFTVAEVRKNMCMYLKNQGRYKQIHFKGMSYEDIRLIFERVWDKNHAFIPKDFEIEKEVMKRPGFDFPQKSIKKNDKIKALGFVQKQHAEEEKEKKNDDSQQQAGSSKKRSREDFDEKQMSKKPEKLQDEQ</sequence>
<feature type="region of interest" description="Disordered" evidence="2">
    <location>
        <begin position="817"/>
        <end position="861"/>
    </location>
</feature>
<keyword evidence="1" id="KW-0175">Coiled coil</keyword>
<dbReference type="Proteomes" id="UP001151760">
    <property type="component" value="Unassembled WGS sequence"/>
</dbReference>
<dbReference type="CDD" id="cd09272">
    <property type="entry name" value="RNase_HI_RT_Ty1"/>
    <property type="match status" value="1"/>
</dbReference>
<dbReference type="EMBL" id="BQNB010010488">
    <property type="protein sequence ID" value="GJS77965.1"/>
    <property type="molecule type" value="Genomic_DNA"/>
</dbReference>
<feature type="compositionally biased region" description="Basic and acidic residues" evidence="2">
    <location>
        <begin position="841"/>
        <end position="861"/>
    </location>
</feature>
<accession>A0ABQ4YLT8</accession>
<feature type="domain" description="Reverse transcriptase Ty1/copia-type" evidence="3">
    <location>
        <begin position="271"/>
        <end position="331"/>
    </location>
</feature>
<dbReference type="Pfam" id="PF07727">
    <property type="entry name" value="RVT_2"/>
    <property type="match status" value="2"/>
</dbReference>
<comment type="caution">
    <text evidence="4">The sequence shown here is derived from an EMBL/GenBank/DDBJ whole genome shotgun (WGS) entry which is preliminary data.</text>
</comment>
<name>A0ABQ4YLT8_9ASTR</name>
<feature type="compositionally biased region" description="Basic and acidic residues" evidence="2">
    <location>
        <begin position="817"/>
        <end position="829"/>
    </location>
</feature>
<gene>
    <name evidence="4" type="ORF">Tco_0727846</name>
</gene>
<proteinExistence type="predicted"/>
<keyword evidence="5" id="KW-1185">Reference proteome</keyword>
<evidence type="ECO:0000313" key="4">
    <source>
        <dbReference type="EMBL" id="GJS77965.1"/>
    </source>
</evidence>
<feature type="coiled-coil region" evidence="1">
    <location>
        <begin position="673"/>
        <end position="707"/>
    </location>
</feature>